<accession>A0A9D7E138</accession>
<evidence type="ECO:0000256" key="1">
    <source>
        <dbReference type="SAM" id="MobiDB-lite"/>
    </source>
</evidence>
<sequence length="289" mass="29751">MKANLRLAALLASLALAGCLSNPVQMGSPEAKTTATGAAGGATSSGANAQLERCDRPLGTLALLEDQNSDWYRILTGEYRLTSTVPLLRLLVQQSNCFVVVERGRGFQQMTTERALEQSGELRKSSNFGKGQMVSADYGLTPTVIFSARDTGGMGGALGGISRHLGVIGAIGAGVKQREASTMLALVDNRSGVQVSASEGSSSKTDFSIFGGLIGTGAGGGLGGYSNTPEGKVIAAAFTDAYNQMVRVLRNYKPQQATGPHGLGTGGSLGVDGDRAPSAPAAAPTRRRR</sequence>
<reference evidence="3" key="1">
    <citation type="submission" date="2020-10" db="EMBL/GenBank/DDBJ databases">
        <title>Connecting structure to function with the recovery of over 1000 high-quality activated sludge metagenome-assembled genomes encoding full-length rRNA genes using long-read sequencing.</title>
        <authorList>
            <person name="Singleton C.M."/>
            <person name="Petriglieri F."/>
            <person name="Kristensen J.M."/>
            <person name="Kirkegaard R.H."/>
            <person name="Michaelsen T.Y."/>
            <person name="Andersen M.H."/>
            <person name="Karst S.M."/>
            <person name="Dueholm M.S."/>
            <person name="Nielsen P.H."/>
            <person name="Albertsen M."/>
        </authorList>
    </citation>
    <scope>NUCLEOTIDE SEQUENCE</scope>
    <source>
        <strain evidence="3">Bjer_18-Q3-R1-45_BAT3C.347</strain>
    </source>
</reference>
<dbReference type="Proteomes" id="UP000807785">
    <property type="component" value="Unassembled WGS sequence"/>
</dbReference>
<keyword evidence="2" id="KW-0732">Signal</keyword>
<dbReference type="Pfam" id="PF03783">
    <property type="entry name" value="CsgG"/>
    <property type="match status" value="1"/>
</dbReference>
<dbReference type="GO" id="GO:0030288">
    <property type="term" value="C:outer membrane-bounded periplasmic space"/>
    <property type="evidence" value="ECO:0007669"/>
    <property type="project" value="InterPro"/>
</dbReference>
<dbReference type="EMBL" id="JADJEV010000002">
    <property type="protein sequence ID" value="MBK6972224.1"/>
    <property type="molecule type" value="Genomic_DNA"/>
</dbReference>
<dbReference type="AlphaFoldDB" id="A0A9D7E138"/>
<protein>
    <submittedName>
        <fullName evidence="3">Peptidoglycan-binding protein</fullName>
    </submittedName>
</protein>
<organism evidence="3 4">
    <name type="scientific">Candidatus Methylophosphatis roskildensis</name>
    <dbReference type="NCBI Taxonomy" id="2899263"/>
    <lineage>
        <taxon>Bacteria</taxon>
        <taxon>Pseudomonadati</taxon>
        <taxon>Pseudomonadota</taxon>
        <taxon>Betaproteobacteria</taxon>
        <taxon>Nitrosomonadales</taxon>
        <taxon>Sterolibacteriaceae</taxon>
        <taxon>Candidatus Methylophosphatis</taxon>
    </lineage>
</organism>
<gene>
    <name evidence="3" type="ORF">IPH26_04450</name>
</gene>
<evidence type="ECO:0000313" key="3">
    <source>
        <dbReference type="EMBL" id="MBK6972224.1"/>
    </source>
</evidence>
<evidence type="ECO:0000256" key="2">
    <source>
        <dbReference type="SAM" id="SignalP"/>
    </source>
</evidence>
<comment type="caution">
    <text evidence="3">The sequence shown here is derived from an EMBL/GenBank/DDBJ whole genome shotgun (WGS) entry which is preliminary data.</text>
</comment>
<feature type="chain" id="PRO_5039632605" evidence="2">
    <location>
        <begin position="18"/>
        <end position="289"/>
    </location>
</feature>
<feature type="compositionally biased region" description="Gly residues" evidence="1">
    <location>
        <begin position="261"/>
        <end position="270"/>
    </location>
</feature>
<feature type="compositionally biased region" description="Low complexity" evidence="1">
    <location>
        <begin position="276"/>
        <end position="289"/>
    </location>
</feature>
<proteinExistence type="predicted"/>
<feature type="signal peptide" evidence="2">
    <location>
        <begin position="1"/>
        <end position="17"/>
    </location>
</feature>
<dbReference type="InterPro" id="IPR005534">
    <property type="entry name" value="Curli_assmbl/transp-comp_CsgG"/>
</dbReference>
<evidence type="ECO:0000313" key="4">
    <source>
        <dbReference type="Proteomes" id="UP000807785"/>
    </source>
</evidence>
<name>A0A9D7E138_9PROT</name>
<feature type="region of interest" description="Disordered" evidence="1">
    <location>
        <begin position="255"/>
        <end position="289"/>
    </location>
</feature>
<dbReference type="PROSITE" id="PS51257">
    <property type="entry name" value="PROKAR_LIPOPROTEIN"/>
    <property type="match status" value="1"/>
</dbReference>